<evidence type="ECO:0000256" key="1">
    <source>
        <dbReference type="SAM" id="MobiDB-lite"/>
    </source>
</evidence>
<dbReference type="RefSeq" id="WP_382166316.1">
    <property type="nucleotide sequence ID" value="NZ_JBHTBR010000002.1"/>
</dbReference>
<evidence type="ECO:0000313" key="3">
    <source>
        <dbReference type="Proteomes" id="UP001596492"/>
    </source>
</evidence>
<feature type="compositionally biased region" description="Basic and acidic residues" evidence="1">
    <location>
        <begin position="173"/>
        <end position="188"/>
    </location>
</feature>
<reference evidence="3" key="1">
    <citation type="journal article" date="2019" name="Int. J. Syst. Evol. Microbiol.">
        <title>The Global Catalogue of Microorganisms (GCM) 10K type strain sequencing project: providing services to taxonomists for standard genome sequencing and annotation.</title>
        <authorList>
            <consortium name="The Broad Institute Genomics Platform"/>
            <consortium name="The Broad Institute Genome Sequencing Center for Infectious Disease"/>
            <person name="Wu L."/>
            <person name="Ma J."/>
        </authorList>
    </citation>
    <scope>NUCLEOTIDE SEQUENCE [LARGE SCALE GENOMIC DNA]</scope>
    <source>
        <strain evidence="3">CCUG 51308</strain>
    </source>
</reference>
<proteinExistence type="predicted"/>
<sequence>MAAANEVADRVKGAISSLRESNVRERPLVEVLELSHQLADAMKFFFGSLDQTIQGEFKYIADFISKAKDEISELCPNEISGQRIPGASLELDAVVKDTEEATETIMTEAETLMSTEIDDPAEYKAQVDAAMMRMIEACSFQDLTGQRVNKVVTTLRHIEERVTQFSQALGVQDAKREETASEKRDREQLLNGPSLNGPEVKQDDIDAMFGEAEDVSQDDIDALFD</sequence>
<evidence type="ECO:0000313" key="2">
    <source>
        <dbReference type="EMBL" id="MFC7291122.1"/>
    </source>
</evidence>
<dbReference type="Proteomes" id="UP001596492">
    <property type="component" value="Unassembled WGS sequence"/>
</dbReference>
<accession>A0ABW2IJV1</accession>
<feature type="region of interest" description="Disordered" evidence="1">
    <location>
        <begin position="173"/>
        <end position="206"/>
    </location>
</feature>
<gene>
    <name evidence="2" type="ORF">ACFQS8_05805</name>
</gene>
<dbReference type="Pfam" id="PF04344">
    <property type="entry name" value="CheZ"/>
    <property type="match status" value="1"/>
</dbReference>
<protein>
    <submittedName>
        <fullName evidence="2">Protein phosphatase CheZ</fullName>
        <ecNumber evidence="2">3.6.1.-</ecNumber>
    </submittedName>
</protein>
<dbReference type="SUPFAM" id="SSF75708">
    <property type="entry name" value="Chemotaxis phosphatase CheZ"/>
    <property type="match status" value="1"/>
</dbReference>
<dbReference type="InterPro" id="IPR007439">
    <property type="entry name" value="Chemotax_Pase_CheZ"/>
</dbReference>
<dbReference type="GO" id="GO:0016787">
    <property type="term" value="F:hydrolase activity"/>
    <property type="evidence" value="ECO:0007669"/>
    <property type="project" value="UniProtKB-KW"/>
</dbReference>
<organism evidence="2 3">
    <name type="scientific">Hirschia litorea</name>
    <dbReference type="NCBI Taxonomy" id="1199156"/>
    <lineage>
        <taxon>Bacteria</taxon>
        <taxon>Pseudomonadati</taxon>
        <taxon>Pseudomonadota</taxon>
        <taxon>Alphaproteobacteria</taxon>
        <taxon>Hyphomonadales</taxon>
        <taxon>Hyphomonadaceae</taxon>
        <taxon>Hirschia</taxon>
    </lineage>
</organism>
<keyword evidence="2" id="KW-0378">Hydrolase</keyword>
<comment type="caution">
    <text evidence="2">The sequence shown here is derived from an EMBL/GenBank/DDBJ whole genome shotgun (WGS) entry which is preliminary data.</text>
</comment>
<keyword evidence="3" id="KW-1185">Reference proteome</keyword>
<name>A0ABW2IJV1_9PROT</name>
<dbReference type="EC" id="3.6.1.-" evidence="2"/>
<dbReference type="Gene3D" id="1.10.287.500">
    <property type="entry name" value="Helix hairpin bin"/>
    <property type="match status" value="1"/>
</dbReference>
<dbReference type="EMBL" id="JBHTBR010000002">
    <property type="protein sequence ID" value="MFC7291122.1"/>
    <property type="molecule type" value="Genomic_DNA"/>
</dbReference>